<dbReference type="Proteomes" id="UP001154312">
    <property type="component" value="Unassembled WGS sequence"/>
</dbReference>
<evidence type="ECO:0000313" key="3">
    <source>
        <dbReference type="Proteomes" id="UP001154312"/>
    </source>
</evidence>
<dbReference type="Pfam" id="PF06114">
    <property type="entry name" value="Peptidase_M78"/>
    <property type="match status" value="1"/>
</dbReference>
<reference evidence="2" key="1">
    <citation type="submission" date="2022-02" db="EMBL/GenBank/DDBJ databases">
        <authorList>
            <person name="Leng L."/>
        </authorList>
    </citation>
    <scope>NUCLEOTIDE SEQUENCE</scope>
    <source>
        <strain evidence="2">JI</strain>
    </source>
</reference>
<keyword evidence="3" id="KW-1185">Reference proteome</keyword>
<dbReference type="InterPro" id="IPR010359">
    <property type="entry name" value="IrrE_HExxH"/>
</dbReference>
<feature type="domain" description="IrrE N-terminal-like" evidence="1">
    <location>
        <begin position="58"/>
        <end position="114"/>
    </location>
</feature>
<sequence>MYFREAGQPIPAAGAAAIKPHINKDEAMKLLTGLAKVLKLSVCLVDHINYRGEKLNGLYNGANRRIYLDKHLKGYKLRFVLMHEIAHYVLHTGKLGPRYWKDPTYRQQLEKEADDYAMSILNILERRQPFRSEVKEMA</sequence>
<dbReference type="RefSeq" id="WP_277443584.1">
    <property type="nucleotide sequence ID" value="NZ_JAKOAV010000012.1"/>
</dbReference>
<dbReference type="AlphaFoldDB" id="A0A9X4JW07"/>
<evidence type="ECO:0000259" key="1">
    <source>
        <dbReference type="Pfam" id="PF06114"/>
    </source>
</evidence>
<accession>A0A9X4JW07</accession>
<comment type="caution">
    <text evidence="2">The sequence shown here is derived from an EMBL/GenBank/DDBJ whole genome shotgun (WGS) entry which is preliminary data.</text>
</comment>
<dbReference type="EMBL" id="JAKOAV010000012">
    <property type="protein sequence ID" value="MDF9408278.1"/>
    <property type="molecule type" value="Genomic_DNA"/>
</dbReference>
<name>A0A9X4JW07_9FIRM</name>
<proteinExistence type="predicted"/>
<organism evidence="2 3">
    <name type="scientific">Pelotomaculum isophthalicicum JI</name>
    <dbReference type="NCBI Taxonomy" id="947010"/>
    <lineage>
        <taxon>Bacteria</taxon>
        <taxon>Bacillati</taxon>
        <taxon>Bacillota</taxon>
        <taxon>Clostridia</taxon>
        <taxon>Eubacteriales</taxon>
        <taxon>Desulfotomaculaceae</taxon>
        <taxon>Pelotomaculum</taxon>
    </lineage>
</organism>
<dbReference type="Gene3D" id="1.10.10.2910">
    <property type="match status" value="1"/>
</dbReference>
<gene>
    <name evidence="2" type="ORF">L7E55_07880</name>
</gene>
<evidence type="ECO:0000313" key="2">
    <source>
        <dbReference type="EMBL" id="MDF9408278.1"/>
    </source>
</evidence>
<protein>
    <submittedName>
        <fullName evidence="2">ImmA/IrrE family metallo-endopeptidase</fullName>
    </submittedName>
</protein>